<keyword evidence="3" id="KW-1185">Reference proteome</keyword>
<accession>G1XHW8</accession>
<feature type="region of interest" description="Disordered" evidence="1">
    <location>
        <begin position="59"/>
        <end position="143"/>
    </location>
</feature>
<gene>
    <name evidence="2" type="ORF">AOL_s00091g20</name>
</gene>
<sequence>MPAETPTEKRELIEGIINGLERLIPVIDKDCLQIFQELLAPVSKHLSRCGIEITLKPNRFSRPTQNTENNQARAVAAQKRRRASHSEGPEWQRLARAPEPPPLLIGSCRRHTGLPSIGQEPTQSNHGPTSSTSSGGRSSNRLKDRPLLARLVVRILRYVENPPPPAAPLSNIGTRFQNEIEGLLHSEHLEHGTSAKKLARLRRLHPLYIAELNIIGERNTKLTKRSHKAVLVTSLHSRFGGIRRTFARLVTDIEIVGTLVKLYPQPAVQISGAVLLAIAMEYYGTSVKYVEEKMGILQLYIPWLTSLVSAETVIPSGFRIPANSLAGHPTELVEPPHPLNLQPIETSSDLWADVVRLDEKFLIICEDTILTLTSLGSKTVLGSLKPENKLGMIRRVDRDLANCGTIKRNGEEIVITVSEVDAMTELTLF</sequence>
<comment type="caution">
    <text evidence="2">The sequence shown here is derived from an EMBL/GenBank/DDBJ whole genome shotgun (WGS) entry which is preliminary data.</text>
</comment>
<protein>
    <submittedName>
        <fullName evidence="2">Uncharacterized protein</fullName>
    </submittedName>
</protein>
<dbReference type="HOGENOM" id="CLU_639301_0_0_1"/>
<dbReference type="InParanoid" id="G1XHW8"/>
<proteinExistence type="predicted"/>
<evidence type="ECO:0000256" key="1">
    <source>
        <dbReference type="SAM" id="MobiDB-lite"/>
    </source>
</evidence>
<reference evidence="2 3" key="1">
    <citation type="journal article" date="2011" name="PLoS Pathog.">
        <title>Genomic and proteomic analyses of the fungus Arthrobotrys oligospora provide insights into nematode-trap formation.</title>
        <authorList>
            <person name="Yang J."/>
            <person name="Wang L."/>
            <person name="Ji X."/>
            <person name="Feng Y."/>
            <person name="Li X."/>
            <person name="Zou C."/>
            <person name="Xu J."/>
            <person name="Ren Y."/>
            <person name="Mi Q."/>
            <person name="Wu J."/>
            <person name="Liu S."/>
            <person name="Liu Y."/>
            <person name="Huang X."/>
            <person name="Wang H."/>
            <person name="Niu X."/>
            <person name="Li J."/>
            <person name="Liang L."/>
            <person name="Luo Y."/>
            <person name="Ji K."/>
            <person name="Zhou W."/>
            <person name="Yu Z."/>
            <person name="Li G."/>
            <person name="Liu Y."/>
            <person name="Li L."/>
            <person name="Qiao M."/>
            <person name="Feng L."/>
            <person name="Zhang K.-Q."/>
        </authorList>
    </citation>
    <scope>NUCLEOTIDE SEQUENCE [LARGE SCALE GENOMIC DNA]</scope>
    <source>
        <strain evidence="3">ATCC 24927 / CBS 115.81 / DSM 1491</strain>
    </source>
</reference>
<feature type="compositionally biased region" description="Polar residues" evidence="1">
    <location>
        <begin position="61"/>
        <end position="70"/>
    </location>
</feature>
<organism evidence="2 3">
    <name type="scientific">Arthrobotrys oligospora (strain ATCC 24927 / CBS 115.81 / DSM 1491)</name>
    <name type="common">Nematode-trapping fungus</name>
    <name type="synonym">Didymozoophaga oligospora</name>
    <dbReference type="NCBI Taxonomy" id="756982"/>
    <lineage>
        <taxon>Eukaryota</taxon>
        <taxon>Fungi</taxon>
        <taxon>Dikarya</taxon>
        <taxon>Ascomycota</taxon>
        <taxon>Pezizomycotina</taxon>
        <taxon>Orbiliomycetes</taxon>
        <taxon>Orbiliales</taxon>
        <taxon>Orbiliaceae</taxon>
        <taxon>Orbilia</taxon>
        <taxon>Orbilia oligospora</taxon>
    </lineage>
</organism>
<dbReference type="EMBL" id="ADOT01000163">
    <property type="protein sequence ID" value="EGX47276.1"/>
    <property type="molecule type" value="Genomic_DNA"/>
</dbReference>
<dbReference type="GeneID" id="22895058"/>
<feature type="compositionally biased region" description="Low complexity" evidence="1">
    <location>
        <begin position="124"/>
        <end position="139"/>
    </location>
</feature>
<evidence type="ECO:0000313" key="3">
    <source>
        <dbReference type="Proteomes" id="UP000008784"/>
    </source>
</evidence>
<dbReference type="RefSeq" id="XP_011124080.1">
    <property type="nucleotide sequence ID" value="XM_011125778.1"/>
</dbReference>
<dbReference type="AlphaFoldDB" id="G1XHW8"/>
<name>G1XHW8_ARTOA</name>
<evidence type="ECO:0000313" key="2">
    <source>
        <dbReference type="EMBL" id="EGX47276.1"/>
    </source>
</evidence>
<dbReference type="Proteomes" id="UP000008784">
    <property type="component" value="Unassembled WGS sequence"/>
</dbReference>